<organism evidence="1">
    <name type="scientific">viral metagenome</name>
    <dbReference type="NCBI Taxonomy" id="1070528"/>
    <lineage>
        <taxon>unclassified sequences</taxon>
        <taxon>metagenomes</taxon>
        <taxon>organismal metagenomes</taxon>
    </lineage>
</organism>
<dbReference type="AlphaFoldDB" id="A0A6C0AJT3"/>
<evidence type="ECO:0000313" key="1">
    <source>
        <dbReference type="EMBL" id="QHS79710.1"/>
    </source>
</evidence>
<reference evidence="1" key="1">
    <citation type="journal article" date="2020" name="Nature">
        <title>Giant virus diversity and host interactions through global metagenomics.</title>
        <authorList>
            <person name="Schulz F."/>
            <person name="Roux S."/>
            <person name="Paez-Espino D."/>
            <person name="Jungbluth S."/>
            <person name="Walsh D.A."/>
            <person name="Denef V.J."/>
            <person name="McMahon K.D."/>
            <person name="Konstantinidis K.T."/>
            <person name="Eloe-Fadrosh E.A."/>
            <person name="Kyrpides N.C."/>
            <person name="Woyke T."/>
        </authorList>
    </citation>
    <scope>NUCLEOTIDE SEQUENCE</scope>
    <source>
        <strain evidence="1">GVMAG-S-1035303-20</strain>
    </source>
</reference>
<accession>A0A6C0AJT3</accession>
<dbReference type="EMBL" id="MN740650">
    <property type="protein sequence ID" value="QHS79710.1"/>
    <property type="molecule type" value="Genomic_DNA"/>
</dbReference>
<proteinExistence type="predicted"/>
<sequence length="118" mass="14154">MTHSQIMKIHFNIGDYPYDYQLEIWKNVNVNKCRFYVRECNEKIPRNFDPFMTVGQTLRWIHTGKADTNYTWHDIDFFSGADFQKKFVLDMRWEELADSGALLPLELNITFPEKKIVE</sequence>
<protein>
    <submittedName>
        <fullName evidence="1">Uncharacterized protein</fullName>
    </submittedName>
</protein>
<name>A0A6C0AJT3_9ZZZZ</name>